<dbReference type="EC" id="3.4.22.-" evidence="9"/>
<evidence type="ECO:0000256" key="7">
    <source>
        <dbReference type="ARBA" id="ARBA00023136"/>
    </source>
</evidence>
<dbReference type="GO" id="GO:0016787">
    <property type="term" value="F:hydrolase activity"/>
    <property type="evidence" value="ECO:0007669"/>
    <property type="project" value="UniProtKB-KW"/>
</dbReference>
<name>A0ABT0QHV0_9FLAO</name>
<feature type="transmembrane region" description="Helical" evidence="8">
    <location>
        <begin position="102"/>
        <end position="126"/>
    </location>
</feature>
<dbReference type="EMBL" id="JAMFLZ010000009">
    <property type="protein sequence ID" value="MCL6296562.1"/>
    <property type="molecule type" value="Genomic_DNA"/>
</dbReference>
<evidence type="ECO:0000313" key="9">
    <source>
        <dbReference type="EMBL" id="MCL6296562.1"/>
    </source>
</evidence>
<keyword evidence="7 8" id="KW-0472">Membrane</keyword>
<dbReference type="NCBIfam" id="TIGR04287">
    <property type="entry name" value="exosort_XrtK"/>
    <property type="match status" value="1"/>
</dbReference>
<dbReference type="NCBIfam" id="TIGR04178">
    <property type="entry name" value="exo_archaeo"/>
    <property type="match status" value="1"/>
</dbReference>
<keyword evidence="5 9" id="KW-0378">Hydrolase</keyword>
<evidence type="ECO:0000256" key="1">
    <source>
        <dbReference type="ARBA" id="ARBA00004651"/>
    </source>
</evidence>
<dbReference type="Pfam" id="PF09721">
    <property type="entry name" value="Exosortase_EpsH"/>
    <property type="match status" value="1"/>
</dbReference>
<keyword evidence="4 8" id="KW-0812">Transmembrane</keyword>
<proteinExistence type="predicted"/>
<evidence type="ECO:0000256" key="3">
    <source>
        <dbReference type="ARBA" id="ARBA00022670"/>
    </source>
</evidence>
<dbReference type="RefSeq" id="WP_249973928.1">
    <property type="nucleotide sequence ID" value="NZ_JAMFLZ010000009.1"/>
</dbReference>
<feature type="transmembrane region" description="Helical" evidence="8">
    <location>
        <begin position="7"/>
        <end position="24"/>
    </location>
</feature>
<keyword evidence="10" id="KW-1185">Reference proteome</keyword>
<dbReference type="InterPro" id="IPR019127">
    <property type="entry name" value="Exosortase"/>
</dbReference>
<comment type="subcellular location">
    <subcellularLocation>
        <location evidence="1">Cell membrane</location>
        <topology evidence="1">Multi-pass membrane protein</topology>
    </subcellularLocation>
</comment>
<evidence type="ECO:0000256" key="6">
    <source>
        <dbReference type="ARBA" id="ARBA00022989"/>
    </source>
</evidence>
<sequence>MKLIKHSTYYIIGIVLFIVLKLIYSNADNNQVFILLKPLDKIVGFILDSHSIYNNDIGFFHEKLNITIDKSCSGFNFLLLSFILLYFSLLKNLKSHFFKISAIPVTLFFAYSFTLFVNASRVLTAIFIEKNTNLNYVWLHEAEGVFIYLSFLITLYISINYVLNKIINTHEKFA</sequence>
<keyword evidence="2" id="KW-1003">Cell membrane</keyword>
<accession>A0ABT0QHV0</accession>
<evidence type="ECO:0000313" key="10">
    <source>
        <dbReference type="Proteomes" id="UP001165381"/>
    </source>
</evidence>
<keyword evidence="6 8" id="KW-1133">Transmembrane helix</keyword>
<feature type="transmembrane region" description="Helical" evidence="8">
    <location>
        <begin position="146"/>
        <end position="163"/>
    </location>
</feature>
<evidence type="ECO:0000256" key="4">
    <source>
        <dbReference type="ARBA" id="ARBA00022692"/>
    </source>
</evidence>
<dbReference type="Proteomes" id="UP001165381">
    <property type="component" value="Unassembled WGS sequence"/>
</dbReference>
<dbReference type="InterPro" id="IPR027551">
    <property type="entry name" value="Exosort_XrtK"/>
</dbReference>
<comment type="caution">
    <text evidence="9">The sequence shown here is derived from an EMBL/GenBank/DDBJ whole genome shotgun (WGS) entry which is preliminary data.</text>
</comment>
<evidence type="ECO:0000256" key="5">
    <source>
        <dbReference type="ARBA" id="ARBA00022801"/>
    </source>
</evidence>
<evidence type="ECO:0000256" key="2">
    <source>
        <dbReference type="ARBA" id="ARBA00022475"/>
    </source>
</evidence>
<dbReference type="InterPro" id="IPR026392">
    <property type="entry name" value="Exo/Archaeosortase_dom"/>
</dbReference>
<protein>
    <submittedName>
        <fullName evidence="9">Exosortase K</fullName>
        <ecNumber evidence="9">3.4.22.-</ecNumber>
    </submittedName>
</protein>
<keyword evidence="3" id="KW-0645">Protease</keyword>
<reference evidence="9" key="1">
    <citation type="submission" date="2022-05" db="EMBL/GenBank/DDBJ databases">
        <authorList>
            <person name="Park J.-S."/>
        </authorList>
    </citation>
    <scope>NUCLEOTIDE SEQUENCE</scope>
    <source>
        <strain evidence="9">2012CJ34-3</strain>
    </source>
</reference>
<gene>
    <name evidence="9" type="primary">xrtK</name>
    <name evidence="9" type="ORF">M3P09_16255</name>
</gene>
<feature type="transmembrane region" description="Helical" evidence="8">
    <location>
        <begin position="73"/>
        <end position="90"/>
    </location>
</feature>
<evidence type="ECO:0000256" key="8">
    <source>
        <dbReference type="SAM" id="Phobius"/>
    </source>
</evidence>
<organism evidence="9 10">
    <name type="scientific">Jejuia spongiicola</name>
    <dbReference type="NCBI Taxonomy" id="2942207"/>
    <lineage>
        <taxon>Bacteria</taxon>
        <taxon>Pseudomonadati</taxon>
        <taxon>Bacteroidota</taxon>
        <taxon>Flavobacteriia</taxon>
        <taxon>Flavobacteriales</taxon>
        <taxon>Flavobacteriaceae</taxon>
        <taxon>Jejuia</taxon>
    </lineage>
</organism>